<feature type="binding site" evidence="16">
    <location>
        <position position="218"/>
    </location>
    <ligand>
        <name>substrate</name>
    </ligand>
</feature>
<dbReference type="EC" id="3.5.4.26" evidence="14"/>
<reference evidence="20" key="1">
    <citation type="submission" date="2016-10" db="EMBL/GenBank/DDBJ databases">
        <authorList>
            <person name="Varghese N."/>
        </authorList>
    </citation>
    <scope>NUCLEOTIDE SEQUENCE [LARGE SCALE GENOMIC DNA]</scope>
    <source>
        <strain evidence="20">DSM 21843</strain>
    </source>
</reference>
<dbReference type="RefSeq" id="WP_082867941.1">
    <property type="nucleotide sequence ID" value="NZ_CP011402.1"/>
</dbReference>
<dbReference type="NCBIfam" id="TIGR00227">
    <property type="entry name" value="ribD_Cterm"/>
    <property type="match status" value="1"/>
</dbReference>
<dbReference type="InterPro" id="IPR002125">
    <property type="entry name" value="CMP_dCMP_dom"/>
</dbReference>
<keyword evidence="11" id="KW-0511">Multifunctional enzyme</keyword>
<dbReference type="GO" id="GO:0008703">
    <property type="term" value="F:5-amino-6-(5-phosphoribosylamino)uracil reductase activity"/>
    <property type="evidence" value="ECO:0007669"/>
    <property type="project" value="UniProtKB-EC"/>
</dbReference>
<comment type="catalytic activity">
    <reaction evidence="13 14">
        <text>2,5-diamino-6-hydroxy-4-(5-phosphoribosylamino)-pyrimidine + H2O + H(+) = 5-amino-6-(5-phospho-D-ribosylamino)uracil + NH4(+)</text>
        <dbReference type="Rhea" id="RHEA:21868"/>
        <dbReference type="ChEBI" id="CHEBI:15377"/>
        <dbReference type="ChEBI" id="CHEBI:15378"/>
        <dbReference type="ChEBI" id="CHEBI:28938"/>
        <dbReference type="ChEBI" id="CHEBI:58453"/>
        <dbReference type="ChEBI" id="CHEBI:58614"/>
        <dbReference type="EC" id="3.5.4.26"/>
    </reaction>
</comment>
<comment type="similarity">
    <text evidence="5 14">In the C-terminal section; belongs to the HTP reductase family.</text>
</comment>
<accession>A0A1H8QK17</accession>
<evidence type="ECO:0000256" key="5">
    <source>
        <dbReference type="ARBA" id="ARBA00007417"/>
    </source>
</evidence>
<feature type="binding site" evidence="17">
    <location>
        <position position="118"/>
    </location>
    <ligand>
        <name>Zn(2+)</name>
        <dbReference type="ChEBI" id="CHEBI:29105"/>
        <note>catalytic</note>
    </ligand>
</feature>
<evidence type="ECO:0000256" key="8">
    <source>
        <dbReference type="ARBA" id="ARBA00022833"/>
    </source>
</evidence>
<keyword evidence="10 14" id="KW-0560">Oxidoreductase</keyword>
<dbReference type="NCBIfam" id="TIGR00326">
    <property type="entry name" value="eubact_ribD"/>
    <property type="match status" value="1"/>
</dbReference>
<dbReference type="OrthoDB" id="9800865at2"/>
<dbReference type="UniPathway" id="UPA00275">
    <property type="reaction ID" value="UER00401"/>
</dbReference>
<organism evidence="19 20">
    <name type="scientific">Denitrobacterium detoxificans</name>
    <dbReference type="NCBI Taxonomy" id="79604"/>
    <lineage>
        <taxon>Bacteria</taxon>
        <taxon>Bacillati</taxon>
        <taxon>Actinomycetota</taxon>
        <taxon>Coriobacteriia</taxon>
        <taxon>Eggerthellales</taxon>
        <taxon>Eggerthellaceae</taxon>
        <taxon>Denitrobacterium</taxon>
    </lineage>
</organism>
<evidence type="ECO:0000313" key="19">
    <source>
        <dbReference type="EMBL" id="SEO54366.1"/>
    </source>
</evidence>
<dbReference type="PANTHER" id="PTHR38011:SF7">
    <property type="entry name" value="2,5-DIAMINO-6-RIBOSYLAMINO-4(3H)-PYRIMIDINONE 5'-PHOSPHATE REDUCTASE"/>
    <property type="match status" value="1"/>
</dbReference>
<evidence type="ECO:0000259" key="18">
    <source>
        <dbReference type="PROSITE" id="PS51747"/>
    </source>
</evidence>
<keyword evidence="7 14" id="KW-0479">Metal-binding</keyword>
<feature type="binding site" evidence="16">
    <location>
        <position position="234"/>
    </location>
    <ligand>
        <name>NADP(+)</name>
        <dbReference type="ChEBI" id="CHEBI:58349"/>
    </ligand>
</feature>
<dbReference type="Pfam" id="PF00383">
    <property type="entry name" value="dCMP_cyt_deam_1"/>
    <property type="match status" value="1"/>
</dbReference>
<proteinExistence type="inferred from homology"/>
<feature type="binding site" evidence="17">
    <location>
        <position position="109"/>
    </location>
    <ligand>
        <name>Zn(2+)</name>
        <dbReference type="ChEBI" id="CHEBI:29105"/>
        <note>catalytic</note>
    </ligand>
</feature>
<evidence type="ECO:0000313" key="20">
    <source>
        <dbReference type="Proteomes" id="UP000182975"/>
    </source>
</evidence>
<name>A0A1H8QK17_9ACTN</name>
<dbReference type="GO" id="GO:0009231">
    <property type="term" value="P:riboflavin biosynthetic process"/>
    <property type="evidence" value="ECO:0007669"/>
    <property type="project" value="UniProtKB-UniPathway"/>
</dbReference>
<evidence type="ECO:0000256" key="12">
    <source>
        <dbReference type="ARBA" id="ARBA00049861"/>
    </source>
</evidence>
<comment type="similarity">
    <text evidence="4 14">In the N-terminal section; belongs to the cytidine and deoxycytidylate deaminase family.</text>
</comment>
<evidence type="ECO:0000256" key="10">
    <source>
        <dbReference type="ARBA" id="ARBA00023002"/>
    </source>
</evidence>
<keyword evidence="20" id="KW-1185">Reference proteome</keyword>
<feature type="binding site" evidence="16">
    <location>
        <begin position="329"/>
        <end position="335"/>
    </location>
    <ligand>
        <name>NADP(+)</name>
        <dbReference type="ChEBI" id="CHEBI:58349"/>
    </ligand>
</feature>
<comment type="cofactor">
    <cofactor evidence="14 17">
        <name>Zn(2+)</name>
        <dbReference type="ChEBI" id="CHEBI:29105"/>
    </cofactor>
    <text evidence="14 17">Binds 1 zinc ion.</text>
</comment>
<feature type="active site" description="Proton donor" evidence="15">
    <location>
        <position position="83"/>
    </location>
</feature>
<dbReference type="GO" id="GO:0050661">
    <property type="term" value="F:NADP binding"/>
    <property type="evidence" value="ECO:0007669"/>
    <property type="project" value="InterPro"/>
</dbReference>
<evidence type="ECO:0000256" key="13">
    <source>
        <dbReference type="ARBA" id="ARBA00049886"/>
    </source>
</evidence>
<dbReference type="InterPro" id="IPR016193">
    <property type="entry name" value="Cytidine_deaminase-like"/>
</dbReference>
<dbReference type="EMBL" id="FOEC01000002">
    <property type="protein sequence ID" value="SEO54366.1"/>
    <property type="molecule type" value="Genomic_DNA"/>
</dbReference>
<dbReference type="PROSITE" id="PS00903">
    <property type="entry name" value="CYT_DCMP_DEAMINASES_1"/>
    <property type="match status" value="1"/>
</dbReference>
<dbReference type="InterPro" id="IPR016192">
    <property type="entry name" value="APOBEC/CMP_deaminase_Zn-bd"/>
</dbReference>
<dbReference type="SUPFAM" id="SSF53597">
    <property type="entry name" value="Dihydrofolate reductase-like"/>
    <property type="match status" value="1"/>
</dbReference>
<dbReference type="GO" id="GO:0008835">
    <property type="term" value="F:diaminohydroxyphosphoribosylaminopyrimidine deaminase activity"/>
    <property type="evidence" value="ECO:0007669"/>
    <property type="project" value="UniProtKB-EC"/>
</dbReference>
<feature type="binding site" evidence="17">
    <location>
        <position position="81"/>
    </location>
    <ligand>
        <name>Zn(2+)</name>
        <dbReference type="ChEBI" id="CHEBI:29105"/>
        <note>catalytic</note>
    </ligand>
</feature>
<feature type="binding site" evidence="16">
    <location>
        <position position="241"/>
    </location>
    <ligand>
        <name>substrate</name>
    </ligand>
</feature>
<keyword evidence="9 14" id="KW-0521">NADP</keyword>
<feature type="binding site" evidence="16">
    <location>
        <position position="327"/>
    </location>
    <ligand>
        <name>substrate</name>
    </ligand>
</feature>
<dbReference type="InterPro" id="IPR050765">
    <property type="entry name" value="Riboflavin_Biosynth_HTPR"/>
</dbReference>
<evidence type="ECO:0000256" key="9">
    <source>
        <dbReference type="ARBA" id="ARBA00022857"/>
    </source>
</evidence>
<evidence type="ECO:0000256" key="2">
    <source>
        <dbReference type="ARBA" id="ARBA00004882"/>
    </source>
</evidence>
<feature type="binding site" evidence="16">
    <location>
        <position position="256"/>
    </location>
    <ligand>
        <name>NADP(+)</name>
        <dbReference type="ChEBI" id="CHEBI:58349"/>
    </ligand>
</feature>
<dbReference type="AlphaFoldDB" id="A0A1H8QK17"/>
<comment type="function">
    <text evidence="1 14">Converts 2,5-diamino-6-(ribosylamino)-4(3h)-pyrimidinone 5'-phosphate into 5-amino-6-(ribosylamino)-2,4(1h,3h)-pyrimidinedione 5'-phosphate.</text>
</comment>
<evidence type="ECO:0000256" key="7">
    <source>
        <dbReference type="ARBA" id="ARBA00022723"/>
    </source>
</evidence>
<dbReference type="Proteomes" id="UP000182975">
    <property type="component" value="Unassembled WGS sequence"/>
</dbReference>
<dbReference type="PROSITE" id="PS51747">
    <property type="entry name" value="CYT_DCMP_DEAMINASES_2"/>
    <property type="match status" value="1"/>
</dbReference>
<dbReference type="Gene3D" id="3.40.140.10">
    <property type="entry name" value="Cytidine Deaminase, domain 2"/>
    <property type="match status" value="1"/>
</dbReference>
<dbReference type="InterPro" id="IPR004794">
    <property type="entry name" value="Eubact_RibD"/>
</dbReference>
<dbReference type="PANTHER" id="PTHR38011">
    <property type="entry name" value="DIHYDROFOLATE REDUCTASE FAMILY PROTEIN (AFU_ORTHOLOGUE AFUA_8G06820)"/>
    <property type="match status" value="1"/>
</dbReference>
<comment type="pathway">
    <text evidence="3 14">Cofactor biosynthesis; riboflavin biosynthesis; 5-amino-6-(D-ribitylamino)uracil from GTP: step 3/4.</text>
</comment>
<evidence type="ECO:0000256" key="14">
    <source>
        <dbReference type="PIRNR" id="PIRNR006769"/>
    </source>
</evidence>
<comment type="catalytic activity">
    <reaction evidence="12 14">
        <text>5-amino-6-(5-phospho-D-ribitylamino)uracil + NADP(+) = 5-amino-6-(5-phospho-D-ribosylamino)uracil + NADPH + H(+)</text>
        <dbReference type="Rhea" id="RHEA:17845"/>
        <dbReference type="ChEBI" id="CHEBI:15378"/>
        <dbReference type="ChEBI" id="CHEBI:57783"/>
        <dbReference type="ChEBI" id="CHEBI:58349"/>
        <dbReference type="ChEBI" id="CHEBI:58421"/>
        <dbReference type="ChEBI" id="CHEBI:58453"/>
        <dbReference type="EC" id="1.1.1.193"/>
    </reaction>
</comment>
<evidence type="ECO:0000256" key="11">
    <source>
        <dbReference type="ARBA" id="ARBA00023268"/>
    </source>
</evidence>
<feature type="domain" description="CMP/dCMP-type deaminase" evidence="18">
    <location>
        <begin position="32"/>
        <end position="157"/>
    </location>
</feature>
<dbReference type="Pfam" id="PF01872">
    <property type="entry name" value="RibD_C"/>
    <property type="match status" value="1"/>
</dbReference>
<dbReference type="Gene3D" id="3.40.430.10">
    <property type="entry name" value="Dihydrofolate Reductase, subunit A"/>
    <property type="match status" value="1"/>
</dbReference>
<evidence type="ECO:0000256" key="6">
    <source>
        <dbReference type="ARBA" id="ARBA00022619"/>
    </source>
</evidence>
<evidence type="ECO:0000256" key="16">
    <source>
        <dbReference type="PIRSR" id="PIRSR006769-2"/>
    </source>
</evidence>
<gene>
    <name evidence="19" type="ORF">SAMN02910314_00511</name>
</gene>
<evidence type="ECO:0000256" key="15">
    <source>
        <dbReference type="PIRSR" id="PIRSR006769-1"/>
    </source>
</evidence>
<evidence type="ECO:0000256" key="3">
    <source>
        <dbReference type="ARBA" id="ARBA00004910"/>
    </source>
</evidence>
<feature type="binding site" evidence="16">
    <location>
        <position position="238"/>
    </location>
    <ligand>
        <name>substrate</name>
    </ligand>
</feature>
<dbReference type="PIRSF" id="PIRSF006769">
    <property type="entry name" value="RibD"/>
    <property type="match status" value="1"/>
</dbReference>
<evidence type="ECO:0000256" key="17">
    <source>
        <dbReference type="PIRSR" id="PIRSR006769-3"/>
    </source>
</evidence>
<dbReference type="GO" id="GO:0008270">
    <property type="term" value="F:zinc ion binding"/>
    <property type="evidence" value="ECO:0007669"/>
    <property type="project" value="InterPro"/>
</dbReference>
<dbReference type="InterPro" id="IPR002734">
    <property type="entry name" value="RibDG_C"/>
</dbReference>
<dbReference type="SUPFAM" id="SSF53927">
    <property type="entry name" value="Cytidine deaminase-like"/>
    <property type="match status" value="1"/>
</dbReference>
<dbReference type="STRING" id="79604.AAY81_08475"/>
<comment type="pathway">
    <text evidence="2 14">Cofactor biosynthesis; riboflavin biosynthesis; 5-amino-6-(D-ribitylamino)uracil from GTP: step 2/4.</text>
</comment>
<feature type="binding site" evidence="16">
    <location>
        <position position="230"/>
    </location>
    <ligand>
        <name>NADP(+)</name>
        <dbReference type="ChEBI" id="CHEBI:58349"/>
    </ligand>
</feature>
<feature type="binding site" evidence="16">
    <location>
        <position position="204"/>
    </location>
    <ligand>
        <name>NADP(+)</name>
        <dbReference type="ChEBI" id="CHEBI:58349"/>
    </ligand>
</feature>
<keyword evidence="14" id="KW-0378">Hydrolase</keyword>
<dbReference type="EC" id="1.1.1.193" evidence="14"/>
<keyword evidence="6 14" id="KW-0686">Riboflavin biosynthesis</keyword>
<sequence length="404" mass="42559">MANDASSLHRIEAVAFVVRDAAAGISRGVQRSTDERFMAQAVELARSAAGWTNPNPLVGAVVVKAGRVIGAGCHERFGEAHAERNALAVCVAVGEDPAGATVYVTLEPCSHTGHQPPCADALVDAGVSRVVIGSRDPNPLVSGRGVARLRAAGIQVDQDCLRSECDALNPAFFHYITRRRPYVVAKWAMTADGKIATSTGDARWVSGEESRADVHELRHRLASICVGVNTVLADDPLLTCRREGESRQPLRVIVDSNLRIPLESALVRTAREVPVLVAYAADPHGKREALEAAGVALACLPAADERVDFAALLDYLGECEVDSMLLEGGATLLASAFADGLVNEAIAYVAPKIVGGDAKTPVAGLGVELMVNALPLGAPRVEVLGSDVKLTYSLMQPSRAEGDR</sequence>
<dbReference type="InterPro" id="IPR024072">
    <property type="entry name" value="DHFR-like_dom_sf"/>
</dbReference>
<keyword evidence="8 14" id="KW-0862">Zinc</keyword>
<evidence type="ECO:0000256" key="4">
    <source>
        <dbReference type="ARBA" id="ARBA00005259"/>
    </source>
</evidence>
<protein>
    <recommendedName>
        <fullName evidence="14">Riboflavin biosynthesis protein RibD</fullName>
    </recommendedName>
    <domain>
        <recommendedName>
            <fullName evidence="14">Diaminohydroxyphosphoribosylaminopyrimidine deaminase</fullName>
            <shortName evidence="14">DRAP deaminase</shortName>
            <ecNumber evidence="14">3.5.4.26</ecNumber>
        </recommendedName>
        <alternativeName>
            <fullName evidence="14">Riboflavin-specific deaminase</fullName>
        </alternativeName>
    </domain>
    <domain>
        <recommendedName>
            <fullName evidence="14">5-amino-6-(5-phosphoribosylamino)uracil reductase</fullName>
            <ecNumber evidence="14">1.1.1.193</ecNumber>
        </recommendedName>
        <alternativeName>
            <fullName evidence="14">HTP reductase</fullName>
        </alternativeName>
    </domain>
</protein>
<dbReference type="CDD" id="cd01284">
    <property type="entry name" value="Riboflavin_deaminase-reductase"/>
    <property type="match status" value="1"/>
</dbReference>
<feature type="binding site" evidence="16">
    <location>
        <position position="188"/>
    </location>
    <ligand>
        <name>NADP(+)</name>
        <dbReference type="ChEBI" id="CHEBI:58349"/>
    </ligand>
</feature>
<evidence type="ECO:0000256" key="1">
    <source>
        <dbReference type="ARBA" id="ARBA00002151"/>
    </source>
</evidence>
<dbReference type="InterPro" id="IPR011549">
    <property type="entry name" value="RibD_C"/>
</dbReference>